<name>A0A830EXE3_9EURY</name>
<evidence type="ECO:0000256" key="1">
    <source>
        <dbReference type="SAM" id="Phobius"/>
    </source>
</evidence>
<keyword evidence="1" id="KW-1133">Transmembrane helix</keyword>
<feature type="transmembrane region" description="Helical" evidence="1">
    <location>
        <begin position="21"/>
        <end position="43"/>
    </location>
</feature>
<gene>
    <name evidence="2" type="ORF">GCM10009067_40860</name>
</gene>
<dbReference type="EMBL" id="BMPD01000012">
    <property type="protein sequence ID" value="GGK84521.1"/>
    <property type="molecule type" value="Genomic_DNA"/>
</dbReference>
<protein>
    <submittedName>
        <fullName evidence="2">Uncharacterized protein</fullName>
    </submittedName>
</protein>
<dbReference type="Proteomes" id="UP000614221">
    <property type="component" value="Unassembled WGS sequence"/>
</dbReference>
<dbReference type="RefSeq" id="WP_188980880.1">
    <property type="nucleotide sequence ID" value="NZ_BMPD01000012.1"/>
</dbReference>
<keyword evidence="1" id="KW-0472">Membrane</keyword>
<reference evidence="2" key="1">
    <citation type="journal article" date="2014" name="Int. J. Syst. Evol. Microbiol.">
        <title>Complete genome sequence of Corynebacterium casei LMG S-19264T (=DSM 44701T), isolated from a smear-ripened cheese.</title>
        <authorList>
            <consortium name="US DOE Joint Genome Institute (JGI-PGF)"/>
            <person name="Walter F."/>
            <person name="Albersmeier A."/>
            <person name="Kalinowski J."/>
            <person name="Ruckert C."/>
        </authorList>
    </citation>
    <scope>NUCLEOTIDE SEQUENCE</scope>
    <source>
        <strain evidence="2">JCM 19018</strain>
    </source>
</reference>
<accession>A0A830EXE3</accession>
<reference evidence="2" key="2">
    <citation type="submission" date="2020-09" db="EMBL/GenBank/DDBJ databases">
        <authorList>
            <person name="Sun Q."/>
            <person name="Ohkuma M."/>
        </authorList>
    </citation>
    <scope>NUCLEOTIDE SEQUENCE</scope>
    <source>
        <strain evidence="2">JCM 19018</strain>
    </source>
</reference>
<dbReference type="AlphaFoldDB" id="A0A830EXE3"/>
<sequence length="163" mass="17729">MSSIDVRSLLIESLRIGSILFISYTIGAVINGINEIAFFVYVGDYVREGVILSGTAIAILFVLLRSVALSRTIHTTQNNLTPTTQEFVREAVVLAVPVVIWFTIAGLSMVLQSHSTFNSTIETIELASTRTGILTASLYVLFRGLTVLPTIEFSGNENTSPDD</sequence>
<evidence type="ECO:0000313" key="3">
    <source>
        <dbReference type="Proteomes" id="UP000614221"/>
    </source>
</evidence>
<keyword evidence="1" id="KW-0812">Transmembrane</keyword>
<proteinExistence type="predicted"/>
<organism evidence="2 3">
    <name type="scientific">Haloarcula sebkhae</name>
    <dbReference type="NCBI Taxonomy" id="932660"/>
    <lineage>
        <taxon>Archaea</taxon>
        <taxon>Methanobacteriati</taxon>
        <taxon>Methanobacteriota</taxon>
        <taxon>Stenosarchaea group</taxon>
        <taxon>Halobacteria</taxon>
        <taxon>Halobacteriales</taxon>
        <taxon>Haloarculaceae</taxon>
        <taxon>Haloarcula</taxon>
    </lineage>
</organism>
<comment type="caution">
    <text evidence="2">The sequence shown here is derived from an EMBL/GenBank/DDBJ whole genome shotgun (WGS) entry which is preliminary data.</text>
</comment>
<evidence type="ECO:0000313" key="2">
    <source>
        <dbReference type="EMBL" id="GGK84521.1"/>
    </source>
</evidence>
<feature type="transmembrane region" description="Helical" evidence="1">
    <location>
        <begin position="49"/>
        <end position="70"/>
    </location>
</feature>
<feature type="transmembrane region" description="Helical" evidence="1">
    <location>
        <begin position="91"/>
        <end position="111"/>
    </location>
</feature>